<evidence type="ECO:0000313" key="1">
    <source>
        <dbReference type="EMBL" id="GFN85826.1"/>
    </source>
</evidence>
<dbReference type="Pfam" id="PF10344">
    <property type="entry name" value="Hobbit"/>
    <property type="match status" value="1"/>
</dbReference>
<dbReference type="PANTHER" id="PTHR15678">
    <property type="entry name" value="ANTIGEN MLAA-22-RELATED"/>
    <property type="match status" value="1"/>
</dbReference>
<name>A0AAV3YTN7_9GAST</name>
<protein>
    <submittedName>
        <fullName evidence="1">Protein kiaa0100-like</fullName>
    </submittedName>
</protein>
<evidence type="ECO:0000313" key="2">
    <source>
        <dbReference type="Proteomes" id="UP000735302"/>
    </source>
</evidence>
<organism evidence="1 2">
    <name type="scientific">Plakobranchus ocellatus</name>
    <dbReference type="NCBI Taxonomy" id="259542"/>
    <lineage>
        <taxon>Eukaryota</taxon>
        <taxon>Metazoa</taxon>
        <taxon>Spiralia</taxon>
        <taxon>Lophotrochozoa</taxon>
        <taxon>Mollusca</taxon>
        <taxon>Gastropoda</taxon>
        <taxon>Heterobranchia</taxon>
        <taxon>Euthyneura</taxon>
        <taxon>Panpulmonata</taxon>
        <taxon>Sacoglossa</taxon>
        <taxon>Placobranchoidea</taxon>
        <taxon>Plakobranchidae</taxon>
        <taxon>Plakobranchus</taxon>
    </lineage>
</organism>
<dbReference type="PANTHER" id="PTHR15678:SF6">
    <property type="entry name" value="BRIDGE-LIKE LIPID TRANSFER PROTEIN FAMILY MEMBER 2"/>
    <property type="match status" value="1"/>
</dbReference>
<dbReference type="InterPro" id="IPR045167">
    <property type="entry name" value="Hobbit"/>
</dbReference>
<sequence>MMPFSEIGQKEKNIEDVHDFSFILPTVEYHNRIWTWFDFLITLKNDSKRVLLSQAIKQKLHWKARVLEEPPHTDVQEEEDKAKMLLGAKLLAGQEKPAKKGFFGKSSKS</sequence>
<reference evidence="1 2" key="1">
    <citation type="journal article" date="2021" name="Elife">
        <title>Chloroplast acquisition without the gene transfer in kleptoplastic sea slugs, Plakobranchus ocellatus.</title>
        <authorList>
            <person name="Maeda T."/>
            <person name="Takahashi S."/>
            <person name="Yoshida T."/>
            <person name="Shimamura S."/>
            <person name="Takaki Y."/>
            <person name="Nagai Y."/>
            <person name="Toyoda A."/>
            <person name="Suzuki Y."/>
            <person name="Arimoto A."/>
            <person name="Ishii H."/>
            <person name="Satoh N."/>
            <person name="Nishiyama T."/>
            <person name="Hasebe M."/>
            <person name="Maruyama T."/>
            <person name="Minagawa J."/>
            <person name="Obokata J."/>
            <person name="Shigenobu S."/>
        </authorList>
    </citation>
    <scope>NUCLEOTIDE SEQUENCE [LARGE SCALE GENOMIC DNA]</scope>
</reference>
<keyword evidence="2" id="KW-1185">Reference proteome</keyword>
<proteinExistence type="predicted"/>
<accession>A0AAV3YTN7</accession>
<dbReference type="AlphaFoldDB" id="A0AAV3YTN7"/>
<dbReference type="EMBL" id="BLXT01001473">
    <property type="protein sequence ID" value="GFN85826.1"/>
    <property type="molecule type" value="Genomic_DNA"/>
</dbReference>
<comment type="caution">
    <text evidence="1">The sequence shown here is derived from an EMBL/GenBank/DDBJ whole genome shotgun (WGS) entry which is preliminary data.</text>
</comment>
<dbReference type="Proteomes" id="UP000735302">
    <property type="component" value="Unassembled WGS sequence"/>
</dbReference>
<gene>
    <name evidence="1" type="ORF">PoB_001233200</name>
</gene>